<sequence length="122" mass="13507">MLMVCSSRLYILAMDGLPKLTAKELKSQRARERYTALSVEEKAALVQRNRENRERKNSASTSGTVLNQSLHEGSQTVNCQPSFQPVPSSTPMSSSTPGNIPGRFVINTVKQESCLLPIRPPY</sequence>
<dbReference type="OMA" id="XERYAAL"/>
<dbReference type="AlphaFoldDB" id="A0A0P0Y7S1"/>
<reference evidence="3" key="1">
    <citation type="journal article" date="2005" name="Nature">
        <title>The map-based sequence of the rice genome.</title>
        <authorList>
            <consortium name="International rice genome sequencing project (IRGSP)"/>
            <person name="Matsumoto T."/>
            <person name="Wu J."/>
            <person name="Kanamori H."/>
            <person name="Katayose Y."/>
            <person name="Fujisawa M."/>
            <person name="Namiki N."/>
            <person name="Mizuno H."/>
            <person name="Yamamoto K."/>
            <person name="Antonio B.A."/>
            <person name="Baba T."/>
            <person name="Sakata K."/>
            <person name="Nagamura Y."/>
            <person name="Aoki H."/>
            <person name="Arikawa K."/>
            <person name="Arita K."/>
            <person name="Bito T."/>
            <person name="Chiden Y."/>
            <person name="Fujitsuka N."/>
            <person name="Fukunaka R."/>
            <person name="Hamada M."/>
            <person name="Harada C."/>
            <person name="Hayashi A."/>
            <person name="Hijishita S."/>
            <person name="Honda M."/>
            <person name="Hosokawa S."/>
            <person name="Ichikawa Y."/>
            <person name="Idonuma A."/>
            <person name="Iijima M."/>
            <person name="Ikeda M."/>
            <person name="Ikeno M."/>
            <person name="Ito K."/>
            <person name="Ito S."/>
            <person name="Ito T."/>
            <person name="Ito Y."/>
            <person name="Ito Y."/>
            <person name="Iwabuchi A."/>
            <person name="Kamiya K."/>
            <person name="Karasawa W."/>
            <person name="Kurita K."/>
            <person name="Katagiri S."/>
            <person name="Kikuta A."/>
            <person name="Kobayashi H."/>
            <person name="Kobayashi N."/>
            <person name="Machita K."/>
            <person name="Maehara T."/>
            <person name="Masukawa M."/>
            <person name="Mizubayashi T."/>
            <person name="Mukai Y."/>
            <person name="Nagasaki H."/>
            <person name="Nagata Y."/>
            <person name="Naito S."/>
            <person name="Nakashima M."/>
            <person name="Nakama Y."/>
            <person name="Nakamichi Y."/>
            <person name="Nakamura M."/>
            <person name="Meguro A."/>
            <person name="Negishi M."/>
            <person name="Ohta I."/>
            <person name="Ohta T."/>
            <person name="Okamoto M."/>
            <person name="Ono N."/>
            <person name="Saji S."/>
            <person name="Sakaguchi M."/>
            <person name="Sakai K."/>
            <person name="Shibata M."/>
            <person name="Shimokawa T."/>
            <person name="Song J."/>
            <person name="Takazaki Y."/>
            <person name="Terasawa K."/>
            <person name="Tsugane M."/>
            <person name="Tsuji K."/>
            <person name="Ueda S."/>
            <person name="Waki K."/>
            <person name="Yamagata H."/>
            <person name="Yamamoto M."/>
            <person name="Yamamoto S."/>
            <person name="Yamane H."/>
            <person name="Yoshiki S."/>
            <person name="Yoshihara R."/>
            <person name="Yukawa K."/>
            <person name="Zhong H."/>
            <person name="Yano M."/>
            <person name="Yuan Q."/>
            <person name="Ouyang S."/>
            <person name="Liu J."/>
            <person name="Jones K.M."/>
            <person name="Gansberger K."/>
            <person name="Moffat K."/>
            <person name="Hill J."/>
            <person name="Bera J."/>
            <person name="Fadrosh D."/>
            <person name="Jin S."/>
            <person name="Johri S."/>
            <person name="Kim M."/>
            <person name="Overton L."/>
            <person name="Reardon M."/>
            <person name="Tsitrin T."/>
            <person name="Vuong H."/>
            <person name="Weaver B."/>
            <person name="Ciecko A."/>
            <person name="Tallon L."/>
            <person name="Jackson J."/>
            <person name="Pai G."/>
            <person name="Aken S.V."/>
            <person name="Utterback T."/>
            <person name="Reidmuller S."/>
            <person name="Feldblyum T."/>
            <person name="Hsiao J."/>
            <person name="Zismann V."/>
            <person name="Iobst S."/>
            <person name="de Vazeille A.R."/>
            <person name="Buell C.R."/>
            <person name="Ying K."/>
            <person name="Li Y."/>
            <person name="Lu T."/>
            <person name="Huang Y."/>
            <person name="Zhao Q."/>
            <person name="Feng Q."/>
            <person name="Zhang L."/>
            <person name="Zhu J."/>
            <person name="Weng Q."/>
            <person name="Mu J."/>
            <person name="Lu Y."/>
            <person name="Fan D."/>
            <person name="Liu Y."/>
            <person name="Guan J."/>
            <person name="Zhang Y."/>
            <person name="Yu S."/>
            <person name="Liu X."/>
            <person name="Zhang Y."/>
            <person name="Hong G."/>
            <person name="Han B."/>
            <person name="Choisne N."/>
            <person name="Demange N."/>
            <person name="Orjeda G."/>
            <person name="Samain S."/>
            <person name="Cattolico L."/>
            <person name="Pelletier E."/>
            <person name="Couloux A."/>
            <person name="Segurens B."/>
            <person name="Wincker P."/>
            <person name="D'Hont A."/>
            <person name="Scarpelli C."/>
            <person name="Weissenbach J."/>
            <person name="Salanoubat M."/>
            <person name="Quetier F."/>
            <person name="Yu Y."/>
            <person name="Kim H.R."/>
            <person name="Rambo T."/>
            <person name="Currie J."/>
            <person name="Collura K."/>
            <person name="Luo M."/>
            <person name="Yang T."/>
            <person name="Ammiraju J.S.S."/>
            <person name="Engler F."/>
            <person name="Soderlund C."/>
            <person name="Wing R.A."/>
            <person name="Palmer L.E."/>
            <person name="de la Bastide M."/>
            <person name="Spiegel L."/>
            <person name="Nascimento L."/>
            <person name="Zutavern T."/>
            <person name="O'Shaughnessy A."/>
            <person name="Dike S."/>
            <person name="Dedhia N."/>
            <person name="Preston R."/>
            <person name="Balija V."/>
            <person name="McCombie W.R."/>
            <person name="Chow T."/>
            <person name="Chen H."/>
            <person name="Chung M."/>
            <person name="Chen C."/>
            <person name="Shaw J."/>
            <person name="Wu H."/>
            <person name="Hsiao K."/>
            <person name="Chao Y."/>
            <person name="Chu M."/>
            <person name="Cheng C."/>
            <person name="Hour A."/>
            <person name="Lee P."/>
            <person name="Lin S."/>
            <person name="Lin Y."/>
            <person name="Liou J."/>
            <person name="Liu S."/>
            <person name="Hsing Y."/>
            <person name="Raghuvanshi S."/>
            <person name="Mohanty A."/>
            <person name="Bharti A.K."/>
            <person name="Gaur A."/>
            <person name="Gupta V."/>
            <person name="Kumar D."/>
            <person name="Ravi V."/>
            <person name="Vij S."/>
            <person name="Kapur A."/>
            <person name="Khurana P."/>
            <person name="Khurana P."/>
            <person name="Khurana J.P."/>
            <person name="Tyagi A.K."/>
            <person name="Gaikwad K."/>
            <person name="Singh A."/>
            <person name="Dalal V."/>
            <person name="Srivastava S."/>
            <person name="Dixit A."/>
            <person name="Pal A.K."/>
            <person name="Ghazi I.A."/>
            <person name="Yadav M."/>
            <person name="Pandit A."/>
            <person name="Bhargava A."/>
            <person name="Sureshbabu K."/>
            <person name="Batra K."/>
            <person name="Sharma T.R."/>
            <person name="Mohapatra T."/>
            <person name="Singh N.K."/>
            <person name="Messing J."/>
            <person name="Nelson A.B."/>
            <person name="Fuks G."/>
            <person name="Kavchok S."/>
            <person name="Keizer G."/>
            <person name="Linton E."/>
            <person name="Llaca V."/>
            <person name="Song R."/>
            <person name="Tanyolac B."/>
            <person name="Young S."/>
            <person name="Ho-Il K."/>
            <person name="Hahn J.H."/>
            <person name="Sangsakoo G."/>
            <person name="Vanavichit A."/>
            <person name="de Mattos Luiz.A.T."/>
            <person name="Zimmer P.D."/>
            <person name="Malone G."/>
            <person name="Dellagostin O."/>
            <person name="de Oliveira A.C."/>
            <person name="Bevan M."/>
            <person name="Bancroft I."/>
            <person name="Minx P."/>
            <person name="Cordum H."/>
            <person name="Wilson R."/>
            <person name="Cheng Z."/>
            <person name="Jin W."/>
            <person name="Jiang J."/>
            <person name="Leong S.A."/>
            <person name="Iwama H."/>
            <person name="Gojobori T."/>
            <person name="Itoh T."/>
            <person name="Niimura Y."/>
            <person name="Fujii Y."/>
            <person name="Habara T."/>
            <person name="Sakai H."/>
            <person name="Sato Y."/>
            <person name="Wilson G."/>
            <person name="Kumar K."/>
            <person name="McCouch S."/>
            <person name="Juretic N."/>
            <person name="Hoen D."/>
            <person name="Wright S."/>
            <person name="Bruskiewich R."/>
            <person name="Bureau T."/>
            <person name="Miyao A."/>
            <person name="Hirochika H."/>
            <person name="Nishikawa T."/>
            <person name="Kadowaki K."/>
            <person name="Sugiura M."/>
            <person name="Burr B."/>
            <person name="Sasaki T."/>
        </authorList>
    </citation>
    <scope>NUCLEOTIDE SEQUENCE [LARGE SCALE GENOMIC DNA]</scope>
    <source>
        <strain evidence="3">cv. Nipponbare</strain>
    </source>
</reference>
<keyword evidence="3" id="KW-1185">Reference proteome</keyword>
<protein>
    <submittedName>
        <fullName evidence="2">Os12g0182900 protein</fullName>
    </submittedName>
</protein>
<evidence type="ECO:0000313" key="2">
    <source>
        <dbReference type="EMBL" id="BAT16165.1"/>
    </source>
</evidence>
<organism evidence="2 3">
    <name type="scientific">Oryza sativa subsp. japonica</name>
    <name type="common">Rice</name>
    <dbReference type="NCBI Taxonomy" id="39947"/>
    <lineage>
        <taxon>Eukaryota</taxon>
        <taxon>Viridiplantae</taxon>
        <taxon>Streptophyta</taxon>
        <taxon>Embryophyta</taxon>
        <taxon>Tracheophyta</taxon>
        <taxon>Spermatophyta</taxon>
        <taxon>Magnoliopsida</taxon>
        <taxon>Liliopsida</taxon>
        <taxon>Poales</taxon>
        <taxon>Poaceae</taxon>
        <taxon>BOP clade</taxon>
        <taxon>Oryzoideae</taxon>
        <taxon>Oryzeae</taxon>
        <taxon>Oryzinae</taxon>
        <taxon>Oryza</taxon>
        <taxon>Oryza sativa</taxon>
    </lineage>
</organism>
<feature type="compositionally biased region" description="Basic and acidic residues" evidence="1">
    <location>
        <begin position="46"/>
        <end position="57"/>
    </location>
</feature>
<feature type="compositionally biased region" description="Low complexity" evidence="1">
    <location>
        <begin position="85"/>
        <end position="97"/>
    </location>
</feature>
<dbReference type="Gramene" id="Os12t0182900-00">
    <property type="protein sequence ID" value="Os12t0182900-00"/>
    <property type="gene ID" value="Os12g0182900"/>
</dbReference>
<proteinExistence type="predicted"/>
<reference evidence="2 3" key="3">
    <citation type="journal article" date="2013" name="Rice">
        <title>Improvement of the Oryza sativa Nipponbare reference genome using next generation sequence and optical map data.</title>
        <authorList>
            <person name="Kawahara Y."/>
            <person name="de la Bastide M."/>
            <person name="Hamilton J.P."/>
            <person name="Kanamori H."/>
            <person name="McCombie W.R."/>
            <person name="Ouyang S."/>
            <person name="Schwartz D.C."/>
            <person name="Tanaka T."/>
            <person name="Wu J."/>
            <person name="Zhou S."/>
            <person name="Childs K.L."/>
            <person name="Davidson R.M."/>
            <person name="Lin H."/>
            <person name="Quesada-Ocampo L."/>
            <person name="Vaillancourt B."/>
            <person name="Sakai H."/>
            <person name="Lee S.S."/>
            <person name="Kim J."/>
            <person name="Numa H."/>
            <person name="Itoh T."/>
            <person name="Buell C.R."/>
            <person name="Matsumoto T."/>
        </authorList>
    </citation>
    <scope>NUCLEOTIDE SEQUENCE [LARGE SCALE GENOMIC DNA]</scope>
    <source>
        <strain evidence="3">cv. Nipponbare</strain>
    </source>
</reference>
<gene>
    <name evidence="2" type="ordered locus">Os12g0182900</name>
    <name evidence="2" type="ORF">OSNPB_120182900</name>
</gene>
<dbReference type="EMBL" id="AP014968">
    <property type="protein sequence ID" value="BAT16165.1"/>
    <property type="molecule type" value="Genomic_DNA"/>
</dbReference>
<name>A0A0P0Y7S1_ORYSJ</name>
<dbReference type="Proteomes" id="UP000059680">
    <property type="component" value="Chromosome 12"/>
</dbReference>
<evidence type="ECO:0000256" key="1">
    <source>
        <dbReference type="SAM" id="MobiDB-lite"/>
    </source>
</evidence>
<reference evidence="2 3" key="2">
    <citation type="journal article" date="2013" name="Plant Cell Physiol.">
        <title>Rice Annotation Project Database (RAP-DB): an integrative and interactive database for rice genomics.</title>
        <authorList>
            <person name="Sakai H."/>
            <person name="Lee S.S."/>
            <person name="Tanaka T."/>
            <person name="Numa H."/>
            <person name="Kim J."/>
            <person name="Kawahara Y."/>
            <person name="Wakimoto H."/>
            <person name="Yang C.C."/>
            <person name="Iwamoto M."/>
            <person name="Abe T."/>
            <person name="Yamada Y."/>
            <person name="Muto A."/>
            <person name="Inokuchi H."/>
            <person name="Ikemura T."/>
            <person name="Matsumoto T."/>
            <person name="Sasaki T."/>
            <person name="Itoh T."/>
        </authorList>
    </citation>
    <scope>NUCLEOTIDE SEQUENCE [LARGE SCALE GENOMIC DNA]</scope>
    <source>
        <strain evidence="3">cv. Nipponbare</strain>
    </source>
</reference>
<dbReference type="InParanoid" id="A0A0P0Y7S1"/>
<accession>A0A0P0Y7S1</accession>
<dbReference type="PaxDb" id="39947-A0A0P0Y7S1"/>
<feature type="region of interest" description="Disordered" evidence="1">
    <location>
        <begin position="46"/>
        <end position="103"/>
    </location>
</feature>
<dbReference type="SMR" id="A0A0P0Y7S1"/>
<feature type="compositionally biased region" description="Polar residues" evidence="1">
    <location>
        <begin position="58"/>
        <end position="83"/>
    </location>
</feature>
<evidence type="ECO:0000313" key="3">
    <source>
        <dbReference type="Proteomes" id="UP000059680"/>
    </source>
</evidence>